<keyword evidence="2" id="KW-1185">Reference proteome</keyword>
<evidence type="ECO:0000313" key="1">
    <source>
        <dbReference type="EMBL" id="KAJ3587648.1"/>
    </source>
</evidence>
<protein>
    <submittedName>
        <fullName evidence="1">Uncharacterized protein</fullName>
    </submittedName>
</protein>
<sequence length="136" mass="16180">MVVHWGRLGPHIEYRQRLDQPAAVVRRVEMVVMASEPDPGPELTTLALFARGEFRPLPPHRAARGSRQASEWPCFFLLLRFPFLFVSCPFNRETQEAAKWRKGKKYFCHVRRRAFQRRAKGRENRQARLRRSRRHT</sequence>
<name>A0A9Q0DFS2_9TELE</name>
<dbReference type="AlphaFoldDB" id="A0A9Q0DFS2"/>
<comment type="caution">
    <text evidence="1">The sequence shown here is derived from an EMBL/GenBank/DDBJ whole genome shotgun (WGS) entry which is preliminary data.</text>
</comment>
<dbReference type="Proteomes" id="UP001148018">
    <property type="component" value="Unassembled WGS sequence"/>
</dbReference>
<accession>A0A9Q0DFS2</accession>
<dbReference type="EMBL" id="JANIIK010000116">
    <property type="protein sequence ID" value="KAJ3587648.1"/>
    <property type="molecule type" value="Genomic_DNA"/>
</dbReference>
<reference evidence="1" key="1">
    <citation type="submission" date="2022-07" db="EMBL/GenBank/DDBJ databases">
        <title>Chromosome-level genome of Muraenolepis orangiensis.</title>
        <authorList>
            <person name="Kim J."/>
        </authorList>
    </citation>
    <scope>NUCLEOTIDE SEQUENCE</scope>
    <source>
        <strain evidence="1">KU_S4_2022</strain>
        <tissue evidence="1">Muscle</tissue>
    </source>
</reference>
<gene>
    <name evidence="1" type="ORF">NHX12_011245</name>
</gene>
<proteinExistence type="predicted"/>
<evidence type="ECO:0000313" key="2">
    <source>
        <dbReference type="Proteomes" id="UP001148018"/>
    </source>
</evidence>
<organism evidence="1 2">
    <name type="scientific">Muraenolepis orangiensis</name>
    <name type="common">Patagonian moray cod</name>
    <dbReference type="NCBI Taxonomy" id="630683"/>
    <lineage>
        <taxon>Eukaryota</taxon>
        <taxon>Metazoa</taxon>
        <taxon>Chordata</taxon>
        <taxon>Craniata</taxon>
        <taxon>Vertebrata</taxon>
        <taxon>Euteleostomi</taxon>
        <taxon>Actinopterygii</taxon>
        <taxon>Neopterygii</taxon>
        <taxon>Teleostei</taxon>
        <taxon>Neoteleostei</taxon>
        <taxon>Acanthomorphata</taxon>
        <taxon>Zeiogadaria</taxon>
        <taxon>Gadariae</taxon>
        <taxon>Gadiformes</taxon>
        <taxon>Muraenolepidoidei</taxon>
        <taxon>Muraenolepididae</taxon>
        <taxon>Muraenolepis</taxon>
    </lineage>
</organism>